<dbReference type="RefSeq" id="WP_106528307.1">
    <property type="nucleotide sequence ID" value="NZ_PYAW01000002.1"/>
</dbReference>
<name>A0A2P8HNY1_CHINA</name>
<dbReference type="SUPFAM" id="SSF53597">
    <property type="entry name" value="Dihydrofolate reductase-like"/>
    <property type="match status" value="1"/>
</dbReference>
<gene>
    <name evidence="2" type="ORF">CLV51_102747</name>
</gene>
<dbReference type="OrthoDB" id="195113at2"/>
<evidence type="ECO:0000313" key="2">
    <source>
        <dbReference type="EMBL" id="PSL47887.1"/>
    </source>
</evidence>
<dbReference type="Proteomes" id="UP000240971">
    <property type="component" value="Unassembled WGS sequence"/>
</dbReference>
<dbReference type="Pfam" id="PF01872">
    <property type="entry name" value="RibD_C"/>
    <property type="match status" value="1"/>
</dbReference>
<sequence>MKKLKVYIAIGLDGYIATKEGNIDWLTGFPNPEGTDYGYTDFLATIDTTFIGNSTYKDILILSETFPYPDKTNYVFTRDATQQNTEFVQFISKGITAFVREIKAGSGKDIWLVVGGQLNGALLQEDLIDEMIIHIIPVVLGDGIPLFGGIAMEKIFKPTATKTYSSGVLELHYAR</sequence>
<dbReference type="InterPro" id="IPR050765">
    <property type="entry name" value="Riboflavin_Biosynth_HTPR"/>
</dbReference>
<organism evidence="2 3">
    <name type="scientific">Chitinophaga niastensis</name>
    <dbReference type="NCBI Taxonomy" id="536980"/>
    <lineage>
        <taxon>Bacteria</taxon>
        <taxon>Pseudomonadati</taxon>
        <taxon>Bacteroidota</taxon>
        <taxon>Chitinophagia</taxon>
        <taxon>Chitinophagales</taxon>
        <taxon>Chitinophagaceae</taxon>
        <taxon>Chitinophaga</taxon>
    </lineage>
</organism>
<reference evidence="2 3" key="1">
    <citation type="submission" date="2018-03" db="EMBL/GenBank/DDBJ databases">
        <title>Genomic Encyclopedia of Archaeal and Bacterial Type Strains, Phase II (KMG-II): from individual species to whole genera.</title>
        <authorList>
            <person name="Goeker M."/>
        </authorList>
    </citation>
    <scope>NUCLEOTIDE SEQUENCE [LARGE SCALE GENOMIC DNA]</scope>
    <source>
        <strain evidence="2 3">DSM 24859</strain>
    </source>
</reference>
<dbReference type="GO" id="GO:0009231">
    <property type="term" value="P:riboflavin biosynthetic process"/>
    <property type="evidence" value="ECO:0007669"/>
    <property type="project" value="InterPro"/>
</dbReference>
<dbReference type="PANTHER" id="PTHR38011:SF11">
    <property type="entry name" value="2,5-DIAMINO-6-RIBOSYLAMINO-4(3H)-PYRIMIDINONE 5'-PHOSPHATE REDUCTASE"/>
    <property type="match status" value="1"/>
</dbReference>
<dbReference type="AlphaFoldDB" id="A0A2P8HNY1"/>
<accession>A0A2P8HNY1</accession>
<dbReference type="PANTHER" id="PTHR38011">
    <property type="entry name" value="DIHYDROFOLATE REDUCTASE FAMILY PROTEIN (AFU_ORTHOLOGUE AFUA_8G06820)"/>
    <property type="match status" value="1"/>
</dbReference>
<evidence type="ECO:0000259" key="1">
    <source>
        <dbReference type="Pfam" id="PF01872"/>
    </source>
</evidence>
<dbReference type="EMBL" id="PYAW01000002">
    <property type="protein sequence ID" value="PSL47887.1"/>
    <property type="molecule type" value="Genomic_DNA"/>
</dbReference>
<dbReference type="GO" id="GO:0008703">
    <property type="term" value="F:5-amino-6-(5-phosphoribosylamino)uracil reductase activity"/>
    <property type="evidence" value="ECO:0007669"/>
    <property type="project" value="InterPro"/>
</dbReference>
<protein>
    <submittedName>
        <fullName evidence="2">Dihydrofolate reductase</fullName>
    </submittedName>
</protein>
<comment type="caution">
    <text evidence="2">The sequence shown here is derived from an EMBL/GenBank/DDBJ whole genome shotgun (WGS) entry which is preliminary data.</text>
</comment>
<dbReference type="Gene3D" id="3.40.430.10">
    <property type="entry name" value="Dihydrofolate Reductase, subunit A"/>
    <property type="match status" value="1"/>
</dbReference>
<keyword evidence="3" id="KW-1185">Reference proteome</keyword>
<feature type="domain" description="Bacterial bifunctional deaminase-reductase C-terminal" evidence="1">
    <location>
        <begin position="5"/>
        <end position="168"/>
    </location>
</feature>
<dbReference type="InterPro" id="IPR002734">
    <property type="entry name" value="RibDG_C"/>
</dbReference>
<evidence type="ECO:0000313" key="3">
    <source>
        <dbReference type="Proteomes" id="UP000240971"/>
    </source>
</evidence>
<dbReference type="InterPro" id="IPR024072">
    <property type="entry name" value="DHFR-like_dom_sf"/>
</dbReference>
<proteinExistence type="predicted"/>